<accession>A0AAJ7TKY9</accession>
<name>A0AAJ7TKY9_PETMA</name>
<evidence type="ECO:0000256" key="1">
    <source>
        <dbReference type="SAM" id="MobiDB-lite"/>
    </source>
</evidence>
<feature type="compositionally biased region" description="Low complexity" evidence="1">
    <location>
        <begin position="95"/>
        <end position="107"/>
    </location>
</feature>
<reference evidence="3" key="1">
    <citation type="submission" date="2025-08" db="UniProtKB">
        <authorList>
            <consortium name="RefSeq"/>
        </authorList>
    </citation>
    <scope>IDENTIFICATION</scope>
    <source>
        <tissue evidence="3">Sperm</tissue>
    </source>
</reference>
<proteinExistence type="predicted"/>
<dbReference type="Proteomes" id="UP001318040">
    <property type="component" value="Chromosome 29"/>
</dbReference>
<feature type="region of interest" description="Disordered" evidence="1">
    <location>
        <begin position="51"/>
        <end position="143"/>
    </location>
</feature>
<protein>
    <submittedName>
        <fullName evidence="3">Ribosomal RNA processing protein 1 homolog A-like</fullName>
    </submittedName>
</protein>
<feature type="compositionally biased region" description="Gly residues" evidence="1">
    <location>
        <begin position="61"/>
        <end position="70"/>
    </location>
</feature>
<dbReference type="Pfam" id="PF15387">
    <property type="entry name" value="DUF4611"/>
    <property type="match status" value="1"/>
</dbReference>
<dbReference type="AlphaFoldDB" id="A0AAJ7TKY9"/>
<dbReference type="RefSeq" id="XP_032818820.1">
    <property type="nucleotide sequence ID" value="XM_032962929.1"/>
</dbReference>
<feature type="compositionally biased region" description="Acidic residues" evidence="1">
    <location>
        <begin position="71"/>
        <end position="90"/>
    </location>
</feature>
<feature type="region of interest" description="Disordered" evidence="1">
    <location>
        <begin position="1"/>
        <end position="31"/>
    </location>
</feature>
<dbReference type="GO" id="GO:0000408">
    <property type="term" value="C:EKC/KEOPS complex"/>
    <property type="evidence" value="ECO:0007669"/>
    <property type="project" value="InterPro"/>
</dbReference>
<keyword evidence="2" id="KW-1185">Reference proteome</keyword>
<evidence type="ECO:0000313" key="2">
    <source>
        <dbReference type="Proteomes" id="UP001318040"/>
    </source>
</evidence>
<dbReference type="KEGG" id="pmrn:116947328"/>
<organism evidence="2 3">
    <name type="scientific">Petromyzon marinus</name>
    <name type="common">Sea lamprey</name>
    <dbReference type="NCBI Taxonomy" id="7757"/>
    <lineage>
        <taxon>Eukaryota</taxon>
        <taxon>Metazoa</taxon>
        <taxon>Chordata</taxon>
        <taxon>Craniata</taxon>
        <taxon>Vertebrata</taxon>
        <taxon>Cyclostomata</taxon>
        <taxon>Hyperoartia</taxon>
        <taxon>Petromyzontiformes</taxon>
        <taxon>Petromyzontidae</taxon>
        <taxon>Petromyzon</taxon>
    </lineage>
</organism>
<evidence type="ECO:0000313" key="3">
    <source>
        <dbReference type="RefSeq" id="XP_032818820.1"/>
    </source>
</evidence>
<gene>
    <name evidence="3" type="primary">LOC116947328</name>
</gene>
<dbReference type="InterPro" id="IPR027893">
    <property type="entry name" value="GON7_meta"/>
</dbReference>
<sequence>MSSELRASLLHRDGQRRRFAVPAGGGGGGVRGLARALQTLREEVSEALTELVDQEKTAAATGGGGGGEGSAGEEADESDDDDDDDDDDGGGGDKAPGQGQAGPRQPGSEFESGSRQAACEGAVKRGVGQQEALMKSPAKKKKH</sequence>